<name>A0AB35K6K0_9GAMM</name>
<comment type="caution">
    <text evidence="1">The sequence shown here is derived from an EMBL/GenBank/DDBJ whole genome shotgun (WGS) entry which is preliminary data.</text>
</comment>
<dbReference type="EMBL" id="JALNTG010000231">
    <property type="protein sequence ID" value="MDD9322373.1"/>
    <property type="molecule type" value="Genomic_DNA"/>
</dbReference>
<reference evidence="1" key="1">
    <citation type="submission" date="2022-12" db="EMBL/GenBank/DDBJ databases">
        <title>Acinetobacter lactucae: Emerging opportunistic pathogenic species of genus Acinetobacter isolated from immunocompromised patients in clinical settings of India.</title>
        <authorList>
            <person name="Amar A.K."/>
            <person name="Sawant A.R."/>
            <person name="Meera M."/>
            <person name="Tomar A."/>
            <person name="Sistla S."/>
            <person name="Prashanth K."/>
        </authorList>
    </citation>
    <scope>NUCLEOTIDE SEQUENCE</scope>
    <source>
        <strain evidence="1">PKAL1828C</strain>
    </source>
</reference>
<evidence type="ECO:0000313" key="1">
    <source>
        <dbReference type="EMBL" id="MDD9322373.1"/>
    </source>
</evidence>
<accession>A0AB35K6K0</accession>
<sequence length="44" mass="4818">MIITKIDFSPPRELRYASPNLAKIVSPWTDVATLGVVFAATLVD</sequence>
<dbReference type="Proteomes" id="UP001150055">
    <property type="component" value="Unassembled WGS sequence"/>
</dbReference>
<proteinExistence type="predicted"/>
<organism evidence="1 2">
    <name type="scientific">Acinetobacter lactucae</name>
    <dbReference type="NCBI Taxonomy" id="1785128"/>
    <lineage>
        <taxon>Bacteria</taxon>
        <taxon>Pseudomonadati</taxon>
        <taxon>Pseudomonadota</taxon>
        <taxon>Gammaproteobacteria</taxon>
        <taxon>Moraxellales</taxon>
        <taxon>Moraxellaceae</taxon>
        <taxon>Acinetobacter</taxon>
        <taxon>Acinetobacter calcoaceticus/baumannii complex</taxon>
    </lineage>
</organism>
<dbReference type="AlphaFoldDB" id="A0AB35K6K0"/>
<dbReference type="RefSeq" id="WP_274579471.1">
    <property type="nucleotide sequence ID" value="NZ_JALNTG010000231.1"/>
</dbReference>
<gene>
    <name evidence="1" type="ORF">M0O54_20115</name>
</gene>
<protein>
    <submittedName>
        <fullName evidence="1">Uncharacterized protein</fullName>
    </submittedName>
</protein>
<evidence type="ECO:0000313" key="2">
    <source>
        <dbReference type="Proteomes" id="UP001150055"/>
    </source>
</evidence>